<evidence type="ECO:0000256" key="10">
    <source>
        <dbReference type="ARBA" id="ARBA00025157"/>
    </source>
</evidence>
<dbReference type="GO" id="GO:0016887">
    <property type="term" value="F:ATP hydrolysis activity"/>
    <property type="evidence" value="ECO:0007669"/>
    <property type="project" value="InterPro"/>
</dbReference>
<comment type="function">
    <text evidence="10">Probably part of an ABC transporter complex. Responsible for energy coupling to the transport system.</text>
</comment>
<comment type="similarity">
    <text evidence="2">Belongs to the ABC transporter superfamily.</text>
</comment>
<dbReference type="GO" id="GO:0043190">
    <property type="term" value="C:ATP-binding cassette (ABC) transporter complex"/>
    <property type="evidence" value="ECO:0007669"/>
    <property type="project" value="TreeGrafter"/>
</dbReference>
<dbReference type="Pfam" id="PF00005">
    <property type="entry name" value="ABC_tran"/>
    <property type="match status" value="1"/>
</dbReference>
<keyword evidence="8" id="KW-1278">Translocase</keyword>
<keyword evidence="4" id="KW-1003">Cell membrane</keyword>
<evidence type="ECO:0000256" key="3">
    <source>
        <dbReference type="ARBA" id="ARBA00022448"/>
    </source>
</evidence>
<evidence type="ECO:0000313" key="13">
    <source>
        <dbReference type="Proteomes" id="UP001223261"/>
    </source>
</evidence>
<protein>
    <submittedName>
        <fullName evidence="12">ABC transporter ATP-binding protein</fullName>
    </submittedName>
</protein>
<evidence type="ECO:0000256" key="1">
    <source>
        <dbReference type="ARBA" id="ARBA00004202"/>
    </source>
</evidence>
<keyword evidence="9" id="KW-0472">Membrane</keyword>
<feature type="domain" description="ABC transporter" evidence="11">
    <location>
        <begin position="19"/>
        <end position="157"/>
    </location>
</feature>
<dbReference type="CDD" id="cd03225">
    <property type="entry name" value="ABC_cobalt_CbiO_domain1"/>
    <property type="match status" value="1"/>
</dbReference>
<reference evidence="12" key="1">
    <citation type="journal article" date="2023" name="Antibiotics">
        <title>Prevalence and Molecular Characterization of Methicillin-Resistant Staphylococci (MRS) and Mammaliicocci (MRM) in Dromedary Camels from Algeria: First Detection of SCCmec-mecC Hybrid in Methicillin-Resistant Mammaliicoccus lentus.</title>
        <authorList>
            <person name="Belhout C."/>
            <person name="Boyen F."/>
            <person name="Vereecke N."/>
            <person name="Theuns S."/>
            <person name="Taibi N."/>
            <person name="Stegger M."/>
            <person name="de la Fe-Rodriguez P.Y."/>
            <person name="Bouayad L."/>
            <person name="Elgroud R."/>
            <person name="Butaye P."/>
        </authorList>
    </citation>
    <scope>NUCLEOTIDE SEQUENCE</scope>
    <source>
        <strain evidence="12">7048</strain>
    </source>
</reference>
<evidence type="ECO:0000256" key="7">
    <source>
        <dbReference type="ARBA" id="ARBA00022840"/>
    </source>
</evidence>
<evidence type="ECO:0000256" key="4">
    <source>
        <dbReference type="ARBA" id="ARBA00022475"/>
    </source>
</evidence>
<dbReference type="GO" id="GO:0042626">
    <property type="term" value="F:ATPase-coupled transmembrane transporter activity"/>
    <property type="evidence" value="ECO:0007669"/>
    <property type="project" value="TreeGrafter"/>
</dbReference>
<dbReference type="GO" id="GO:0005524">
    <property type="term" value="F:ATP binding"/>
    <property type="evidence" value="ECO:0007669"/>
    <property type="project" value="UniProtKB-KW"/>
</dbReference>
<dbReference type="InterPro" id="IPR050095">
    <property type="entry name" value="ECF_ABC_transporter_ATP-bd"/>
</dbReference>
<evidence type="ECO:0000313" key="12">
    <source>
        <dbReference type="EMBL" id="WHI59953.1"/>
    </source>
</evidence>
<keyword evidence="3" id="KW-0813">Transport</keyword>
<dbReference type="PANTHER" id="PTHR43553:SF23">
    <property type="entry name" value="ABC TRANSPORTER ATP-BINDING COMPONENT"/>
    <property type="match status" value="1"/>
</dbReference>
<sequence length="163" mass="18139">MIQLKNISFTYENGDQGIRDINLNIKKGEVVCLTGPSGCGKTTVTRLFNGLIPHFFKGEIDGEALINGDNIQEETIYDIARHSGSVFQNPRSQFFCLNTTSELAFEAENYEMPPSKIKQRIQDVTESSHLQRLLDRDIFNLSGGEKQLIACIGVTVCQHDADG</sequence>
<keyword evidence="5" id="KW-0677">Repeat</keyword>
<evidence type="ECO:0000256" key="6">
    <source>
        <dbReference type="ARBA" id="ARBA00022741"/>
    </source>
</evidence>
<evidence type="ECO:0000256" key="5">
    <source>
        <dbReference type="ARBA" id="ARBA00022737"/>
    </source>
</evidence>
<evidence type="ECO:0000259" key="11">
    <source>
        <dbReference type="Pfam" id="PF00005"/>
    </source>
</evidence>
<name>A0AAX3W3W8_MAMLE</name>
<proteinExistence type="inferred from homology"/>
<dbReference type="RefSeq" id="WP_218729492.1">
    <property type="nucleotide sequence ID" value="NZ_CP118776.1"/>
</dbReference>
<dbReference type="EMBL" id="CP118848">
    <property type="protein sequence ID" value="WHI59953.1"/>
    <property type="molecule type" value="Genomic_DNA"/>
</dbReference>
<dbReference type="InterPro" id="IPR015856">
    <property type="entry name" value="ABC_transpr_CbiO/EcfA_su"/>
</dbReference>
<dbReference type="PANTHER" id="PTHR43553">
    <property type="entry name" value="HEAVY METAL TRANSPORTER"/>
    <property type="match status" value="1"/>
</dbReference>
<dbReference type="Proteomes" id="UP001223261">
    <property type="component" value="Chromosome"/>
</dbReference>
<gene>
    <name evidence="12" type="ORF">PYH69_14865</name>
</gene>
<keyword evidence="7 12" id="KW-0067">ATP-binding</keyword>
<accession>A0AAX3W3W8</accession>
<keyword evidence="6" id="KW-0547">Nucleotide-binding</keyword>
<comment type="subcellular location">
    <subcellularLocation>
        <location evidence="1">Cell membrane</location>
        <topology evidence="1">Peripheral membrane protein</topology>
    </subcellularLocation>
</comment>
<organism evidence="12 13">
    <name type="scientific">Mammaliicoccus lentus</name>
    <name type="common">Staphylococcus lentus</name>
    <dbReference type="NCBI Taxonomy" id="42858"/>
    <lineage>
        <taxon>Bacteria</taxon>
        <taxon>Bacillati</taxon>
        <taxon>Bacillota</taxon>
        <taxon>Bacilli</taxon>
        <taxon>Bacillales</taxon>
        <taxon>Staphylococcaceae</taxon>
        <taxon>Mammaliicoccus</taxon>
    </lineage>
</organism>
<evidence type="ECO:0000256" key="8">
    <source>
        <dbReference type="ARBA" id="ARBA00022967"/>
    </source>
</evidence>
<evidence type="ECO:0000256" key="2">
    <source>
        <dbReference type="ARBA" id="ARBA00005417"/>
    </source>
</evidence>
<dbReference type="AlphaFoldDB" id="A0AAX3W3W8"/>
<evidence type="ECO:0000256" key="9">
    <source>
        <dbReference type="ARBA" id="ARBA00023136"/>
    </source>
</evidence>
<dbReference type="InterPro" id="IPR003439">
    <property type="entry name" value="ABC_transporter-like_ATP-bd"/>
</dbReference>